<dbReference type="SUPFAM" id="SSF82057">
    <property type="entry name" value="Prokaryotic SH3-related domain"/>
    <property type="match status" value="1"/>
</dbReference>
<keyword evidence="2" id="KW-0378">Hydrolase</keyword>
<organism evidence="2 3">
    <name type="scientific">Salegentibacter echinorum</name>
    <dbReference type="NCBI Taxonomy" id="1073325"/>
    <lineage>
        <taxon>Bacteria</taxon>
        <taxon>Pseudomonadati</taxon>
        <taxon>Bacteroidota</taxon>
        <taxon>Flavobacteriia</taxon>
        <taxon>Flavobacteriales</taxon>
        <taxon>Flavobacteriaceae</taxon>
        <taxon>Salegentibacter</taxon>
    </lineage>
</organism>
<sequence>MSLEKELMQRSDSLCELCGNQENLGVYKIADFPRKDLDASFMCCETCREQIENPEKVEVNHWRCLNDSMWSTVPAVQVTAFQMLTRLKDEGWPQDLLDMMYMEDDLKSFAKTQIFTKEHNSPEITHKDSNGAVIEAGDTVVLIKDLNVKGSSLTAKRGTAVRRVSLVHDNPEQIEGKVEGQQIVILTKFVKKV</sequence>
<dbReference type="SMART" id="SM00782">
    <property type="entry name" value="PhnA_Zn_Ribbon"/>
    <property type="match status" value="1"/>
</dbReference>
<protein>
    <submittedName>
        <fullName evidence="2">Phosphonoacetate hydrolase</fullName>
    </submittedName>
</protein>
<feature type="domain" description="PhnA protein N-terminal proteobacterial" evidence="1">
    <location>
        <begin position="6"/>
        <end position="52"/>
    </location>
</feature>
<dbReference type="Gene3D" id="2.30.30.40">
    <property type="entry name" value="SH3 Domains"/>
    <property type="match status" value="1"/>
</dbReference>
<evidence type="ECO:0000259" key="1">
    <source>
        <dbReference type="SMART" id="SM00782"/>
    </source>
</evidence>
<dbReference type="Proteomes" id="UP000183945">
    <property type="component" value="Unassembled WGS sequence"/>
</dbReference>
<keyword evidence="3" id="KW-1185">Reference proteome</keyword>
<gene>
    <name evidence="2" type="ORF">SAMN05444483_1219</name>
</gene>
<dbReference type="PANTHER" id="PTHR30305">
    <property type="entry name" value="PROTEIN YJDM-RELATED"/>
    <property type="match status" value="1"/>
</dbReference>
<dbReference type="InterPro" id="IPR013988">
    <property type="entry name" value="YjdM_C"/>
</dbReference>
<dbReference type="RefSeq" id="WP_072881663.1">
    <property type="nucleotide sequence ID" value="NZ_FQVT01000021.1"/>
</dbReference>
<dbReference type="PANTHER" id="PTHR30305:SF3">
    <property type="entry name" value="PROTEIN YJDM"/>
    <property type="match status" value="1"/>
</dbReference>
<dbReference type="AlphaFoldDB" id="A0A1M5LNA5"/>
<dbReference type="GO" id="GO:0016787">
    <property type="term" value="F:hydrolase activity"/>
    <property type="evidence" value="ECO:0007669"/>
    <property type="project" value="UniProtKB-KW"/>
</dbReference>
<evidence type="ECO:0000313" key="2">
    <source>
        <dbReference type="EMBL" id="SHG66139.1"/>
    </source>
</evidence>
<dbReference type="Pfam" id="PF03831">
    <property type="entry name" value="YjdM"/>
    <property type="match status" value="1"/>
</dbReference>
<dbReference type="EMBL" id="FQVT01000021">
    <property type="protein sequence ID" value="SHG66139.1"/>
    <property type="molecule type" value="Genomic_DNA"/>
</dbReference>
<proteinExistence type="predicted"/>
<name>A0A1M5LNA5_SALEC</name>
<evidence type="ECO:0000313" key="3">
    <source>
        <dbReference type="Proteomes" id="UP000183945"/>
    </source>
</evidence>
<dbReference type="OrthoDB" id="9810131at2"/>
<accession>A0A1M5LNA5</accession>
<dbReference type="InterPro" id="IPR013991">
    <property type="entry name" value="PhnaA_N_proteobac"/>
</dbReference>
<reference evidence="3" key="1">
    <citation type="submission" date="2016-11" db="EMBL/GenBank/DDBJ databases">
        <authorList>
            <person name="Varghese N."/>
            <person name="Submissions S."/>
        </authorList>
    </citation>
    <scope>NUCLEOTIDE SEQUENCE [LARGE SCALE GENOMIC DNA]</scope>
    <source>
        <strain evidence="3">DSM 24579</strain>
    </source>
</reference>